<evidence type="ECO:0000256" key="2">
    <source>
        <dbReference type="ARBA" id="ARBA00004496"/>
    </source>
</evidence>
<comment type="catalytic activity">
    <reaction evidence="1">
        <text>S-ubiquitinyl-[E2 ubiquitin-conjugating enzyme]-L-cysteine + [acceptor protein]-L-lysine = [E2 ubiquitin-conjugating enzyme]-L-cysteine + N(6)-ubiquitinyl-[acceptor protein]-L-lysine.</text>
        <dbReference type="EC" id="2.3.2.26"/>
    </reaction>
</comment>
<dbReference type="InterPro" id="IPR000569">
    <property type="entry name" value="HECT_dom"/>
</dbReference>
<dbReference type="PROSITE" id="PS50237">
    <property type="entry name" value="HECT"/>
    <property type="match status" value="1"/>
</dbReference>
<dbReference type="CDD" id="cd00078">
    <property type="entry name" value="HECTc"/>
    <property type="match status" value="1"/>
</dbReference>
<dbReference type="EMBL" id="CAJZBQ010000030">
    <property type="protein sequence ID" value="CAG9322193.1"/>
    <property type="molecule type" value="Genomic_DNA"/>
</dbReference>
<accession>A0AAU9J238</accession>
<comment type="subcellular location">
    <subcellularLocation>
        <location evidence="2">Cytoplasm</location>
    </subcellularLocation>
</comment>
<dbReference type="Proteomes" id="UP001162131">
    <property type="component" value="Unassembled WGS sequence"/>
</dbReference>
<dbReference type="Gene3D" id="6.10.130.10">
    <property type="entry name" value="Ubiquitin-protein ligase E3A, N-terminal zinc-binding domain (AZUL)"/>
    <property type="match status" value="1"/>
</dbReference>
<dbReference type="InterPro" id="IPR044611">
    <property type="entry name" value="E3A/B/C-like"/>
</dbReference>
<dbReference type="FunFam" id="3.30.2160.10:FF:000004">
    <property type="entry name" value="probable E3 ubiquitin-protein ligase HERC4 isoform X1"/>
    <property type="match status" value="1"/>
</dbReference>
<evidence type="ECO:0000313" key="10">
    <source>
        <dbReference type="Proteomes" id="UP001162131"/>
    </source>
</evidence>
<feature type="active site" description="Glycyl thioester intermediate" evidence="7">
    <location>
        <position position="675"/>
    </location>
</feature>
<dbReference type="AlphaFoldDB" id="A0AAU9J238"/>
<dbReference type="InterPro" id="IPR042556">
    <property type="entry name" value="AZUL_sf"/>
</dbReference>
<comment type="caution">
    <text evidence="9">The sequence shown here is derived from an EMBL/GenBank/DDBJ whole genome shotgun (WGS) entry which is preliminary data.</text>
</comment>
<dbReference type="EC" id="2.3.2.26" evidence="3"/>
<reference evidence="9" key="1">
    <citation type="submission" date="2021-09" db="EMBL/GenBank/DDBJ databases">
        <authorList>
            <consortium name="AG Swart"/>
            <person name="Singh M."/>
            <person name="Singh A."/>
            <person name="Seah K."/>
            <person name="Emmerich C."/>
        </authorList>
    </citation>
    <scope>NUCLEOTIDE SEQUENCE</scope>
    <source>
        <strain evidence="9">ATCC30299</strain>
    </source>
</reference>
<evidence type="ECO:0000256" key="4">
    <source>
        <dbReference type="ARBA" id="ARBA00022490"/>
    </source>
</evidence>
<dbReference type="SMART" id="SM00119">
    <property type="entry name" value="HECTc"/>
    <property type="match status" value="1"/>
</dbReference>
<name>A0AAU9J238_9CILI</name>
<dbReference type="GO" id="GO:0061630">
    <property type="term" value="F:ubiquitin protein ligase activity"/>
    <property type="evidence" value="ECO:0007669"/>
    <property type="project" value="UniProtKB-EC"/>
</dbReference>
<dbReference type="FunFam" id="3.30.2410.10:FF:000003">
    <property type="entry name" value="probable E3 ubiquitin-protein ligase HERC4 isoform X1"/>
    <property type="match status" value="1"/>
</dbReference>
<evidence type="ECO:0000313" key="9">
    <source>
        <dbReference type="EMBL" id="CAG9322193.1"/>
    </source>
</evidence>
<evidence type="ECO:0000256" key="7">
    <source>
        <dbReference type="PROSITE-ProRule" id="PRU00104"/>
    </source>
</evidence>
<dbReference type="Pfam" id="PF16558">
    <property type="entry name" value="AZUL"/>
    <property type="match status" value="1"/>
</dbReference>
<keyword evidence="10" id="KW-1185">Reference proteome</keyword>
<feature type="domain" description="HECT" evidence="8">
    <location>
        <begin position="382"/>
        <end position="707"/>
    </location>
</feature>
<protein>
    <recommendedName>
        <fullName evidence="3">HECT-type E3 ubiquitin transferase</fullName>
        <ecNumber evidence="3">2.3.2.26</ecNumber>
    </recommendedName>
</protein>
<evidence type="ECO:0000259" key="8">
    <source>
        <dbReference type="PROSITE" id="PS50237"/>
    </source>
</evidence>
<dbReference type="PANTHER" id="PTHR45700">
    <property type="entry name" value="UBIQUITIN-PROTEIN LIGASE E3C"/>
    <property type="match status" value="1"/>
</dbReference>
<organism evidence="9 10">
    <name type="scientific">Blepharisma stoltei</name>
    <dbReference type="NCBI Taxonomy" id="1481888"/>
    <lineage>
        <taxon>Eukaryota</taxon>
        <taxon>Sar</taxon>
        <taxon>Alveolata</taxon>
        <taxon>Ciliophora</taxon>
        <taxon>Postciliodesmatophora</taxon>
        <taxon>Heterotrichea</taxon>
        <taxon>Heterotrichida</taxon>
        <taxon>Blepharismidae</taxon>
        <taxon>Blepharisma</taxon>
    </lineage>
</organism>
<dbReference type="GO" id="GO:0000209">
    <property type="term" value="P:protein polyubiquitination"/>
    <property type="evidence" value="ECO:0007669"/>
    <property type="project" value="InterPro"/>
</dbReference>
<proteinExistence type="predicted"/>
<dbReference type="InterPro" id="IPR035983">
    <property type="entry name" value="Hect_E3_ubiquitin_ligase"/>
</dbReference>
<dbReference type="Gene3D" id="3.30.2410.10">
    <property type="entry name" value="Hect, E3 ligase catalytic domain"/>
    <property type="match status" value="1"/>
</dbReference>
<keyword evidence="4" id="KW-0963">Cytoplasm</keyword>
<dbReference type="Gene3D" id="3.90.1750.10">
    <property type="entry name" value="Hect, E3 ligase catalytic domains"/>
    <property type="match status" value="1"/>
</dbReference>
<dbReference type="InterPro" id="IPR032353">
    <property type="entry name" value="AZUL"/>
</dbReference>
<evidence type="ECO:0000256" key="5">
    <source>
        <dbReference type="ARBA" id="ARBA00022679"/>
    </source>
</evidence>
<evidence type="ECO:0000256" key="1">
    <source>
        <dbReference type="ARBA" id="ARBA00000885"/>
    </source>
</evidence>
<dbReference type="Pfam" id="PF00632">
    <property type="entry name" value="HECT"/>
    <property type="match status" value="1"/>
</dbReference>
<dbReference type="GO" id="GO:0005737">
    <property type="term" value="C:cytoplasm"/>
    <property type="evidence" value="ECO:0007669"/>
    <property type="project" value="UniProtKB-SubCell"/>
</dbReference>
<dbReference type="SUPFAM" id="SSF56204">
    <property type="entry name" value="Hect, E3 ligase catalytic domain"/>
    <property type="match status" value="1"/>
</dbReference>
<gene>
    <name evidence="9" type="ORF">BSTOLATCC_MIC30571</name>
</gene>
<dbReference type="Gene3D" id="3.30.2160.10">
    <property type="entry name" value="Hect, E3 ligase catalytic domain"/>
    <property type="match status" value="1"/>
</dbReference>
<keyword evidence="6 7" id="KW-0833">Ubl conjugation pathway</keyword>
<keyword evidence="5" id="KW-0808">Transferase</keyword>
<evidence type="ECO:0000256" key="3">
    <source>
        <dbReference type="ARBA" id="ARBA00012485"/>
    </source>
</evidence>
<dbReference type="PANTHER" id="PTHR45700:SF8">
    <property type="entry name" value="HECT-TYPE E3 UBIQUITIN TRANSFERASE"/>
    <property type="match status" value="1"/>
</dbReference>
<evidence type="ECO:0000256" key="6">
    <source>
        <dbReference type="ARBA" id="ARBA00022786"/>
    </source>
</evidence>
<sequence length="707" mass="82527">MSEEVQKAKFKTDFLRAHIQATKGCGRNFCLNPNCAAFPGYPSLDPNQAAAKILSILKSAPNGDIEASSDFFFCPEPTSKHSIENIKVADSAEIRNAMQDLKIFGLNFIPNNYLSSKNKSIDWEGLSNFFGYLSNLCQEGILDNNWLYQAIENYPRDRYSSLYIPRIVLMLLFMPELSDIENYNTLAKLAELLCLRSEFLEEFSFYIDDLDQDKLQNILWNVKQFLLIKILDGYRGNKRQISYVMQLTNAVYLSNERNKRLDYKEFYNDAVNIEERNDENDEGIEEWKEEEGKIDIREEYKAFLTAKQQNLTINDPRGFSFAFYPWILDANTKSTFLQYENKYRMLQVIHNPINLILMDIYAILEVRRDNLIEDTLSQISSGRINFRKPLRVIFLGEEGIDAGGVKKEFFQLVIKELFDPSFSMFNLYLPQRIYWFNPDTLEAKINFELIGLVLGLAIYNGVILDIQMPLVVYKKLLGIQTTIDDLRELDPDLVKQLEIMLQTEENVEEVYCRNFILETKMFDQVIVHELKENGSKIPVTNENRQEFVDLYVDWWLNRGISEIFEAFKRGFFKVCEGDVIHWFKPKELELLICGNPVLDFFELEKYTKYEGFNRNSKTVIMFWEIVHSFTEEEKRKFLKFVTGSDRAPINGLGTLEFVISRNGDDSDRLMTAHTCFNHLLLPEYSNKETMRKLILLAIDNAEGFGLR</sequence>